<dbReference type="EMBL" id="JALKCG010000010">
    <property type="protein sequence ID" value="MCK0209909.1"/>
    <property type="molecule type" value="Genomic_DNA"/>
</dbReference>
<name>A0ABT0DRK9_9HYPH</name>
<organism evidence="2 3">
    <name type="scientific">Ancylobacter koreensis</name>
    <dbReference type="NCBI Taxonomy" id="266121"/>
    <lineage>
        <taxon>Bacteria</taxon>
        <taxon>Pseudomonadati</taxon>
        <taxon>Pseudomonadota</taxon>
        <taxon>Alphaproteobacteria</taxon>
        <taxon>Hyphomicrobiales</taxon>
        <taxon>Xanthobacteraceae</taxon>
        <taxon>Ancylobacter</taxon>
    </lineage>
</organism>
<proteinExistence type="predicted"/>
<keyword evidence="1" id="KW-0732">Signal</keyword>
<feature type="signal peptide" evidence="1">
    <location>
        <begin position="1"/>
        <end position="28"/>
    </location>
</feature>
<sequence>MFAARSMLAAASLVAASLAVLVATPALAKDRNVDIVNESGFTITSFYASAVDEDTWEEDMLDNDTLKDGETLEAEIDDGTDACIYDFKAVFSDGDVAIKRKVNVCEIGTFTFKP</sequence>
<evidence type="ECO:0000313" key="3">
    <source>
        <dbReference type="Proteomes" id="UP001202867"/>
    </source>
</evidence>
<comment type="caution">
    <text evidence="2">The sequence shown here is derived from an EMBL/GenBank/DDBJ whole genome shotgun (WGS) entry which is preliminary data.</text>
</comment>
<gene>
    <name evidence="2" type="ORF">MWN33_17905</name>
</gene>
<dbReference type="Proteomes" id="UP001202867">
    <property type="component" value="Unassembled WGS sequence"/>
</dbReference>
<reference evidence="3" key="1">
    <citation type="submission" date="2023-07" db="EMBL/GenBank/DDBJ databases">
        <title>Ancylobacter moscoviensis sp. nov., facultatively methylotrophic bacteria from activated sludge and the reclassification of Starkeya novella (Starkey 1934) Kelly et al. 2000 as Ancylobacter novellus comb. nov., Starkeya koreensis Im et al. 2006 as Ancylobacter koreensis comb.nov., Angulomicrobium tetraedrale Vasil'eva et al. 1986 as Ancylobacter tetraedralis comb. nov., Angulomicrobium amanitiforme Fritz et al. 2004 as Ancylobacter amanitiformis comb. nov. and Methylorhabdus multivorans Doronina et al. 1996 as Ancylobacter multivorans comb. nov. and emended description of the genus Ancylobacter.</title>
        <authorList>
            <person name="Doronina N."/>
            <person name="Chemodurova A."/>
            <person name="Grouzdev D."/>
            <person name="Koziaeva V."/>
            <person name="Shi W."/>
            <person name="Wu L."/>
            <person name="Kaparullina E."/>
        </authorList>
    </citation>
    <scope>NUCLEOTIDE SEQUENCE [LARGE SCALE GENOMIC DNA]</scope>
    <source>
        <strain evidence="3">Jip08</strain>
    </source>
</reference>
<keyword evidence="3" id="KW-1185">Reference proteome</keyword>
<accession>A0ABT0DRK9</accession>
<protein>
    <submittedName>
        <fullName evidence="2">Uncharacterized protein</fullName>
    </submittedName>
</protein>
<evidence type="ECO:0000256" key="1">
    <source>
        <dbReference type="SAM" id="SignalP"/>
    </source>
</evidence>
<evidence type="ECO:0000313" key="2">
    <source>
        <dbReference type="EMBL" id="MCK0209909.1"/>
    </source>
</evidence>
<dbReference type="RefSeq" id="WP_247202417.1">
    <property type="nucleotide sequence ID" value="NZ_JALKCG010000010.1"/>
</dbReference>
<feature type="chain" id="PRO_5046821337" evidence="1">
    <location>
        <begin position="29"/>
        <end position="114"/>
    </location>
</feature>